<keyword evidence="2" id="KW-1185">Reference proteome</keyword>
<accession>A0A9D4KMT3</accession>
<comment type="caution">
    <text evidence="1">The sequence shown here is derived from an EMBL/GenBank/DDBJ whole genome shotgun (WGS) entry which is preliminary data.</text>
</comment>
<evidence type="ECO:0000313" key="1">
    <source>
        <dbReference type="EMBL" id="KAH3842142.1"/>
    </source>
</evidence>
<proteinExistence type="predicted"/>
<dbReference type="AlphaFoldDB" id="A0A9D4KMT3"/>
<protein>
    <submittedName>
        <fullName evidence="1">Uncharacterized protein</fullName>
    </submittedName>
</protein>
<sequence>MHIAMALGPVAQWIRRLTTDQEIAENALGEKHSRFHAYFYSFYTYAASVYQAMGDNWRFSFENLSSHEKPSFLGLCVEPLAIKDYI</sequence>
<reference evidence="1" key="2">
    <citation type="submission" date="2020-11" db="EMBL/GenBank/DDBJ databases">
        <authorList>
            <person name="McCartney M.A."/>
            <person name="Auch B."/>
            <person name="Kono T."/>
            <person name="Mallez S."/>
            <person name="Becker A."/>
            <person name="Gohl D.M."/>
            <person name="Silverstein K.A.T."/>
            <person name="Koren S."/>
            <person name="Bechman K.B."/>
            <person name="Herman A."/>
            <person name="Abrahante J.E."/>
            <person name="Garbe J."/>
        </authorList>
    </citation>
    <scope>NUCLEOTIDE SEQUENCE</scope>
    <source>
        <strain evidence="1">Duluth1</strain>
        <tissue evidence="1">Whole animal</tissue>
    </source>
</reference>
<dbReference type="EMBL" id="JAIWYP010000004">
    <property type="protein sequence ID" value="KAH3842142.1"/>
    <property type="molecule type" value="Genomic_DNA"/>
</dbReference>
<reference evidence="1" key="1">
    <citation type="journal article" date="2019" name="bioRxiv">
        <title>The Genome of the Zebra Mussel, Dreissena polymorpha: A Resource for Invasive Species Research.</title>
        <authorList>
            <person name="McCartney M.A."/>
            <person name="Auch B."/>
            <person name="Kono T."/>
            <person name="Mallez S."/>
            <person name="Zhang Y."/>
            <person name="Obille A."/>
            <person name="Becker A."/>
            <person name="Abrahante J.E."/>
            <person name="Garbe J."/>
            <person name="Badalamenti J.P."/>
            <person name="Herman A."/>
            <person name="Mangelson H."/>
            <person name="Liachko I."/>
            <person name="Sullivan S."/>
            <person name="Sone E.D."/>
            <person name="Koren S."/>
            <person name="Silverstein K.A.T."/>
            <person name="Beckman K.B."/>
            <person name="Gohl D.M."/>
        </authorList>
    </citation>
    <scope>NUCLEOTIDE SEQUENCE</scope>
    <source>
        <strain evidence="1">Duluth1</strain>
        <tissue evidence="1">Whole animal</tissue>
    </source>
</reference>
<name>A0A9D4KMT3_DREPO</name>
<organism evidence="1 2">
    <name type="scientific">Dreissena polymorpha</name>
    <name type="common">Zebra mussel</name>
    <name type="synonym">Mytilus polymorpha</name>
    <dbReference type="NCBI Taxonomy" id="45954"/>
    <lineage>
        <taxon>Eukaryota</taxon>
        <taxon>Metazoa</taxon>
        <taxon>Spiralia</taxon>
        <taxon>Lophotrochozoa</taxon>
        <taxon>Mollusca</taxon>
        <taxon>Bivalvia</taxon>
        <taxon>Autobranchia</taxon>
        <taxon>Heteroconchia</taxon>
        <taxon>Euheterodonta</taxon>
        <taxon>Imparidentia</taxon>
        <taxon>Neoheterodontei</taxon>
        <taxon>Myida</taxon>
        <taxon>Dreissenoidea</taxon>
        <taxon>Dreissenidae</taxon>
        <taxon>Dreissena</taxon>
    </lineage>
</organism>
<evidence type="ECO:0000313" key="2">
    <source>
        <dbReference type="Proteomes" id="UP000828390"/>
    </source>
</evidence>
<gene>
    <name evidence="1" type="ORF">DPMN_115632</name>
</gene>
<dbReference type="Proteomes" id="UP000828390">
    <property type="component" value="Unassembled WGS sequence"/>
</dbReference>